<dbReference type="InParanoid" id="A0A2H3CRE1"/>
<dbReference type="Proteomes" id="UP000217790">
    <property type="component" value="Unassembled WGS sequence"/>
</dbReference>
<dbReference type="OrthoDB" id="8249012at2759"/>
<evidence type="ECO:0000313" key="2">
    <source>
        <dbReference type="Proteomes" id="UP000217790"/>
    </source>
</evidence>
<dbReference type="STRING" id="47427.A0A2H3CRE1"/>
<dbReference type="EMBL" id="KZ293789">
    <property type="protein sequence ID" value="PBK79307.1"/>
    <property type="molecule type" value="Genomic_DNA"/>
</dbReference>
<gene>
    <name evidence="1" type="ORF">ARMGADRAFT_158265</name>
</gene>
<dbReference type="AlphaFoldDB" id="A0A2H3CRE1"/>
<keyword evidence="2" id="KW-1185">Reference proteome</keyword>
<proteinExistence type="predicted"/>
<accession>A0A2H3CRE1</accession>
<organism evidence="1 2">
    <name type="scientific">Armillaria gallica</name>
    <name type="common">Bulbous honey fungus</name>
    <name type="synonym">Armillaria bulbosa</name>
    <dbReference type="NCBI Taxonomy" id="47427"/>
    <lineage>
        <taxon>Eukaryota</taxon>
        <taxon>Fungi</taxon>
        <taxon>Dikarya</taxon>
        <taxon>Basidiomycota</taxon>
        <taxon>Agaricomycotina</taxon>
        <taxon>Agaricomycetes</taxon>
        <taxon>Agaricomycetidae</taxon>
        <taxon>Agaricales</taxon>
        <taxon>Marasmiineae</taxon>
        <taxon>Physalacriaceae</taxon>
        <taxon>Armillaria</taxon>
    </lineage>
</organism>
<sequence length="106" mass="11297">MVILCELKGVVPATASLILSLVYPEHIPFFSDDATADVLVPAGGRKGIKYTIKTCKELFDVLSDIAGSVNSNKEQDAASEDILGKKGCRESDMEYGQTSGTQRGSV</sequence>
<evidence type="ECO:0000313" key="1">
    <source>
        <dbReference type="EMBL" id="PBK79307.1"/>
    </source>
</evidence>
<reference evidence="2" key="1">
    <citation type="journal article" date="2017" name="Nat. Ecol. Evol.">
        <title>Genome expansion and lineage-specific genetic innovations in the forest pathogenic fungi Armillaria.</title>
        <authorList>
            <person name="Sipos G."/>
            <person name="Prasanna A.N."/>
            <person name="Walter M.C."/>
            <person name="O'Connor E."/>
            <person name="Balint B."/>
            <person name="Krizsan K."/>
            <person name="Kiss B."/>
            <person name="Hess J."/>
            <person name="Varga T."/>
            <person name="Slot J."/>
            <person name="Riley R."/>
            <person name="Boka B."/>
            <person name="Rigling D."/>
            <person name="Barry K."/>
            <person name="Lee J."/>
            <person name="Mihaltcheva S."/>
            <person name="LaButti K."/>
            <person name="Lipzen A."/>
            <person name="Waldron R."/>
            <person name="Moloney N.M."/>
            <person name="Sperisen C."/>
            <person name="Kredics L."/>
            <person name="Vagvoelgyi C."/>
            <person name="Patrignani A."/>
            <person name="Fitzpatrick D."/>
            <person name="Nagy I."/>
            <person name="Doyle S."/>
            <person name="Anderson J.B."/>
            <person name="Grigoriev I.V."/>
            <person name="Gueldener U."/>
            <person name="Muensterkoetter M."/>
            <person name="Nagy L.G."/>
        </authorList>
    </citation>
    <scope>NUCLEOTIDE SEQUENCE [LARGE SCALE GENOMIC DNA]</scope>
    <source>
        <strain evidence="2">Ar21-2</strain>
    </source>
</reference>
<name>A0A2H3CRE1_ARMGA</name>
<dbReference type="PANTHER" id="PTHR21521:SF0">
    <property type="entry name" value="AMUN, ISOFORM A"/>
    <property type="match status" value="1"/>
</dbReference>
<protein>
    <submittedName>
        <fullName evidence="1">Uncharacterized protein</fullName>
    </submittedName>
</protein>
<dbReference type="PANTHER" id="PTHR21521">
    <property type="entry name" value="AMUN, ISOFORM A"/>
    <property type="match status" value="1"/>
</dbReference>